<evidence type="ECO:0000256" key="2">
    <source>
        <dbReference type="ARBA" id="ARBA00008335"/>
    </source>
</evidence>
<evidence type="ECO:0000313" key="11">
    <source>
        <dbReference type="Proteomes" id="UP000275480"/>
    </source>
</evidence>
<feature type="region of interest" description="Disordered" evidence="7">
    <location>
        <begin position="1"/>
        <end position="26"/>
    </location>
</feature>
<dbReference type="InterPro" id="IPR036259">
    <property type="entry name" value="MFS_trans_sf"/>
</dbReference>
<dbReference type="FunFam" id="1.20.1250.20:FF:000034">
    <property type="entry name" value="MFS general substrate transporter"/>
    <property type="match status" value="1"/>
</dbReference>
<evidence type="ECO:0000259" key="9">
    <source>
        <dbReference type="PROSITE" id="PS50850"/>
    </source>
</evidence>
<keyword evidence="3" id="KW-0813">Transport</keyword>
<comment type="caution">
    <text evidence="10">The sequence shown here is derived from an EMBL/GenBank/DDBJ whole genome shotgun (WGS) entry which is preliminary data.</text>
</comment>
<accession>A0AB74C8P6</accession>
<dbReference type="SUPFAM" id="SSF103473">
    <property type="entry name" value="MFS general substrate transporter"/>
    <property type="match status" value="1"/>
</dbReference>
<dbReference type="EMBL" id="QQZZ01000099">
    <property type="protein sequence ID" value="RMZ43040.1"/>
    <property type="molecule type" value="Genomic_DNA"/>
</dbReference>
<organism evidence="10 11">
    <name type="scientific">Aspergillus flavus</name>
    <dbReference type="NCBI Taxonomy" id="5059"/>
    <lineage>
        <taxon>Eukaryota</taxon>
        <taxon>Fungi</taxon>
        <taxon>Dikarya</taxon>
        <taxon>Ascomycota</taxon>
        <taxon>Pezizomycotina</taxon>
        <taxon>Eurotiomycetes</taxon>
        <taxon>Eurotiomycetidae</taxon>
        <taxon>Eurotiales</taxon>
        <taxon>Aspergillaceae</taxon>
        <taxon>Aspergillus</taxon>
        <taxon>Aspergillus subgen. Circumdati</taxon>
    </lineage>
</organism>
<feature type="transmembrane region" description="Helical" evidence="8">
    <location>
        <begin position="224"/>
        <end position="247"/>
    </location>
</feature>
<dbReference type="AlphaFoldDB" id="A0AB74C8P6"/>
<keyword evidence="6 8" id="KW-0472">Membrane</keyword>
<evidence type="ECO:0000256" key="6">
    <source>
        <dbReference type="ARBA" id="ARBA00023136"/>
    </source>
</evidence>
<evidence type="ECO:0000256" key="7">
    <source>
        <dbReference type="SAM" id="MobiDB-lite"/>
    </source>
</evidence>
<dbReference type="PANTHER" id="PTHR43791:SF19">
    <property type="entry name" value="TRANSPORTER, PUTATIVE (AFU_ORTHOLOGUE AFUA_1G01812)-RELATED"/>
    <property type="match status" value="1"/>
</dbReference>
<proteinExistence type="inferred from homology"/>
<feature type="transmembrane region" description="Helical" evidence="8">
    <location>
        <begin position="191"/>
        <end position="212"/>
    </location>
</feature>
<dbReference type="PANTHER" id="PTHR43791">
    <property type="entry name" value="PERMEASE-RELATED"/>
    <property type="match status" value="1"/>
</dbReference>
<name>A0AB74C8P6_ASPFL</name>
<comment type="subcellular location">
    <subcellularLocation>
        <location evidence="1">Membrane</location>
        <topology evidence="1">Multi-pass membrane protein</topology>
    </subcellularLocation>
</comment>
<dbReference type="Pfam" id="PF07690">
    <property type="entry name" value="MFS_1"/>
    <property type="match status" value="1"/>
</dbReference>
<comment type="similarity">
    <text evidence="2">Belongs to the major facilitator superfamily.</text>
</comment>
<feature type="transmembrane region" description="Helical" evidence="8">
    <location>
        <begin position="65"/>
        <end position="83"/>
    </location>
</feature>
<keyword evidence="5 8" id="KW-1133">Transmembrane helix</keyword>
<feature type="transmembrane region" description="Helical" evidence="8">
    <location>
        <begin position="459"/>
        <end position="478"/>
    </location>
</feature>
<dbReference type="Proteomes" id="UP000275480">
    <property type="component" value="Unassembled WGS sequence"/>
</dbReference>
<dbReference type="InterPro" id="IPR020846">
    <property type="entry name" value="MFS_dom"/>
</dbReference>
<feature type="transmembrane region" description="Helical" evidence="8">
    <location>
        <begin position="159"/>
        <end position="179"/>
    </location>
</feature>
<evidence type="ECO:0000256" key="3">
    <source>
        <dbReference type="ARBA" id="ARBA00022448"/>
    </source>
</evidence>
<feature type="transmembrane region" description="Helical" evidence="8">
    <location>
        <begin position="389"/>
        <end position="412"/>
    </location>
</feature>
<dbReference type="FunFam" id="1.20.1250.20:FF:000013">
    <property type="entry name" value="MFS general substrate transporter"/>
    <property type="match status" value="1"/>
</dbReference>
<evidence type="ECO:0000256" key="5">
    <source>
        <dbReference type="ARBA" id="ARBA00022989"/>
    </source>
</evidence>
<keyword evidence="4 8" id="KW-0812">Transmembrane</keyword>
<dbReference type="GO" id="GO:0016020">
    <property type="term" value="C:membrane"/>
    <property type="evidence" value="ECO:0007669"/>
    <property type="project" value="UniProtKB-SubCell"/>
</dbReference>
<protein>
    <submittedName>
        <fullName evidence="10">MFS transporter</fullName>
    </submittedName>
</protein>
<evidence type="ECO:0000313" key="10">
    <source>
        <dbReference type="EMBL" id="RMZ43040.1"/>
    </source>
</evidence>
<gene>
    <name evidence="10" type="ORF">CA14_007301</name>
</gene>
<feature type="transmembrane region" description="Helical" evidence="8">
    <location>
        <begin position="364"/>
        <end position="383"/>
    </location>
</feature>
<sequence>MMGLDTMASEKEAAGGRVSSSHYDLETSKPGIEQLELIADPDDGLSEEEKAKIDRRLLRKLDMRLIPWLSLLYLASFLDRTNIGNAKIDGLQEALHMTDGQYNASLTIFFVSYSIFEPLTNVLLKRTLPSIFIPTIIVLWGICMTTMGLVHNFSGLMAARWFLGLAEAGLFPGISYYLSCWYKRSEFGIRMAIFFSAAALAGSFGGLLAAAIAKMDRVGGKDGWAWIFILEGLATVVIGVFSFWLVYDFPDKAKFLSDVDRIRVMRRLALDQQSSTAKEHEWKSSYMWDSLKDHKTWLGAIIYMGADGAFQVSKLLQRNDIANYLLIQGYSSTRAQLLSVPPYACAAILTVSVGYIADRTGQRGIYNILASILGIVGFAMLLGTNSPGVKYAGVFLGAMGIYPCIANTIAWVSNNVEGIYKRGVTIGIMIGWGNLNGIMSSNIYRSADAPSYYPGHGTVLAYLTLFLFVGSVAEYFLLRRENRKRRRGDRDHRVEGLTPEEIQQLGDKRPDFIYTI</sequence>
<dbReference type="InterPro" id="IPR011701">
    <property type="entry name" value="MFS"/>
</dbReference>
<feature type="domain" description="Major facilitator superfamily (MFS) profile" evidence="9">
    <location>
        <begin position="65"/>
        <end position="482"/>
    </location>
</feature>
<feature type="transmembrane region" description="Helical" evidence="8">
    <location>
        <begin position="103"/>
        <end position="124"/>
    </location>
</feature>
<feature type="transmembrane region" description="Helical" evidence="8">
    <location>
        <begin position="131"/>
        <end position="153"/>
    </location>
</feature>
<reference evidence="10 11" key="1">
    <citation type="submission" date="2018-07" db="EMBL/GenBank/DDBJ databases">
        <title>Identification of spontaneous genetic mutation associated with occurrence of a yellow conidial color mutant of Aspergillus flavus.</title>
        <authorList>
            <person name="Chang P.-K."/>
            <person name="Mack B.M."/>
            <person name="Scharfenstein L."/>
            <person name="Gilbert M.K."/>
        </authorList>
    </citation>
    <scope>NUCLEOTIDE SEQUENCE [LARGE SCALE GENOMIC DNA]</scope>
    <source>
        <strain evidence="10 11">CA14</strain>
    </source>
</reference>
<evidence type="ECO:0000256" key="1">
    <source>
        <dbReference type="ARBA" id="ARBA00004141"/>
    </source>
</evidence>
<evidence type="ECO:0000256" key="8">
    <source>
        <dbReference type="SAM" id="Phobius"/>
    </source>
</evidence>
<evidence type="ECO:0000256" key="4">
    <source>
        <dbReference type="ARBA" id="ARBA00022692"/>
    </source>
</evidence>
<dbReference type="GO" id="GO:0022857">
    <property type="term" value="F:transmembrane transporter activity"/>
    <property type="evidence" value="ECO:0007669"/>
    <property type="project" value="InterPro"/>
</dbReference>
<dbReference type="PROSITE" id="PS50850">
    <property type="entry name" value="MFS"/>
    <property type="match status" value="1"/>
</dbReference>
<dbReference type="Gene3D" id="1.20.1250.20">
    <property type="entry name" value="MFS general substrate transporter like domains"/>
    <property type="match status" value="2"/>
</dbReference>
<feature type="transmembrane region" description="Helical" evidence="8">
    <location>
        <begin position="419"/>
        <end position="439"/>
    </location>
</feature>